<gene>
    <name evidence="1" type="ORF">BBD41_13455</name>
</gene>
<dbReference type="EMBL" id="CP016809">
    <property type="protein sequence ID" value="ANY73509.1"/>
    <property type="molecule type" value="Genomic_DNA"/>
</dbReference>
<dbReference type="AlphaFoldDB" id="A0A1B2E0R2"/>
<evidence type="ECO:0000313" key="1">
    <source>
        <dbReference type="EMBL" id="ANY73509.1"/>
    </source>
</evidence>
<proteinExistence type="predicted"/>
<sequence>MEKERCPALKHGVESLNTIYTAKVEVTENLGHEMLLYLSGLGTDTVLGRVDKSFPYFGFNVRGRSMIFR</sequence>
<accession>A0A1B2E0R2</accession>
<dbReference type="Gene3D" id="2.40.50.140">
    <property type="entry name" value="Nucleic acid-binding proteins"/>
    <property type="match status" value="1"/>
</dbReference>
<reference evidence="1" key="1">
    <citation type="submission" date="2016-08" db="EMBL/GenBank/DDBJ databases">
        <title>Complete Genome Seqeunce of Paenibacillus sp. nov. IHBB 9852 from high altitute lake of Indian trans-Himalayas.</title>
        <authorList>
            <person name="Kiran S."/>
            <person name="Swarnkar M.K."/>
            <person name="Rana A."/>
            <person name="Tewari R."/>
            <person name="Gulati A."/>
        </authorList>
    </citation>
    <scope>NUCLEOTIDE SEQUENCE [LARGE SCALE GENOMIC DNA]</scope>
    <source>
        <strain evidence="1">IHBB 9852</strain>
    </source>
</reference>
<organism evidence="1">
    <name type="scientific">Paenibacillus ihbetae</name>
    <dbReference type="NCBI Taxonomy" id="1870820"/>
    <lineage>
        <taxon>Bacteria</taxon>
        <taxon>Bacillati</taxon>
        <taxon>Bacillota</taxon>
        <taxon>Bacilli</taxon>
        <taxon>Bacillales</taxon>
        <taxon>Paenibacillaceae</taxon>
        <taxon>Paenibacillus</taxon>
    </lineage>
</organism>
<dbReference type="KEGG" id="pib:BBD41_13455"/>
<name>A0A1B2E0R2_9BACL</name>
<protein>
    <submittedName>
        <fullName evidence="1">Uncharacterized protein</fullName>
    </submittedName>
</protein>
<dbReference type="InterPro" id="IPR012340">
    <property type="entry name" value="NA-bd_OB-fold"/>
</dbReference>